<proteinExistence type="predicted"/>
<dbReference type="EMBL" id="CM008047">
    <property type="protein sequence ID" value="PVH64091.1"/>
    <property type="molecule type" value="Genomic_DNA"/>
</dbReference>
<reference evidence="1" key="1">
    <citation type="submission" date="2018-04" db="EMBL/GenBank/DDBJ databases">
        <title>WGS assembly of Panicum hallii.</title>
        <authorList>
            <person name="Lovell J."/>
            <person name="Jenkins J."/>
            <person name="Lowry D."/>
            <person name="Mamidi S."/>
            <person name="Sreedasyam A."/>
            <person name="Weng X."/>
            <person name="Barry K."/>
            <person name="Bonette J."/>
            <person name="Campitelli B."/>
            <person name="Daum C."/>
            <person name="Gordon S."/>
            <person name="Gould B."/>
            <person name="Lipzen A."/>
            <person name="Macqueen A."/>
            <person name="Palacio-Mejia J."/>
            <person name="Plott C."/>
            <person name="Shakirov E."/>
            <person name="Shu S."/>
            <person name="Yoshinaga Y."/>
            <person name="Zane M."/>
            <person name="Rokhsar D."/>
            <person name="Grimwood J."/>
            <person name="Schmutz J."/>
            <person name="Juenger T."/>
        </authorList>
    </citation>
    <scope>NUCLEOTIDE SEQUENCE [LARGE SCALE GENOMIC DNA]</scope>
    <source>
        <strain evidence="1">FIL2</strain>
    </source>
</reference>
<gene>
    <name evidence="1" type="ORF">PAHAL_2G181900</name>
</gene>
<evidence type="ECO:0000313" key="1">
    <source>
        <dbReference type="EMBL" id="PVH64091.1"/>
    </source>
</evidence>
<organism evidence="1">
    <name type="scientific">Panicum hallii</name>
    <dbReference type="NCBI Taxonomy" id="206008"/>
    <lineage>
        <taxon>Eukaryota</taxon>
        <taxon>Viridiplantae</taxon>
        <taxon>Streptophyta</taxon>
        <taxon>Embryophyta</taxon>
        <taxon>Tracheophyta</taxon>
        <taxon>Spermatophyta</taxon>
        <taxon>Magnoliopsida</taxon>
        <taxon>Liliopsida</taxon>
        <taxon>Poales</taxon>
        <taxon>Poaceae</taxon>
        <taxon>PACMAD clade</taxon>
        <taxon>Panicoideae</taxon>
        <taxon>Panicodae</taxon>
        <taxon>Paniceae</taxon>
        <taxon>Panicinae</taxon>
        <taxon>Panicum</taxon>
        <taxon>Panicum sect. Panicum</taxon>
    </lineage>
</organism>
<name>A0A2T8KPH3_9POAL</name>
<dbReference type="AlphaFoldDB" id="A0A2T8KPH3"/>
<accession>A0A2T8KPH3</accession>
<sequence>MSAPGLNPMINSGLYHLEVPRAIYRDGNGTEFVSSWLCLWLYQMLLVVLVPC</sequence>
<dbReference type="Gramene" id="PVH64091">
    <property type="protein sequence ID" value="PVH64091"/>
    <property type="gene ID" value="PAHAL_2G181900"/>
</dbReference>
<dbReference type="Proteomes" id="UP000243499">
    <property type="component" value="Chromosome 2"/>
</dbReference>
<protein>
    <submittedName>
        <fullName evidence="1">Uncharacterized protein</fullName>
    </submittedName>
</protein>